<organism evidence="9 10">
    <name type="scientific">Microvirga flocculans</name>
    <dbReference type="NCBI Taxonomy" id="217168"/>
    <lineage>
        <taxon>Bacteria</taxon>
        <taxon>Pseudomonadati</taxon>
        <taxon>Pseudomonadota</taxon>
        <taxon>Alphaproteobacteria</taxon>
        <taxon>Hyphomicrobiales</taxon>
        <taxon>Methylobacteriaceae</taxon>
        <taxon>Microvirga</taxon>
    </lineage>
</organism>
<dbReference type="PRINTS" id="PR01488">
    <property type="entry name" value="RTXTOXINA"/>
</dbReference>
<dbReference type="GO" id="GO:0005509">
    <property type="term" value="F:calcium ion binding"/>
    <property type="evidence" value="ECO:0007669"/>
    <property type="project" value="InterPro"/>
</dbReference>
<evidence type="ECO:0000256" key="5">
    <source>
        <dbReference type="ARBA" id="ARBA00022989"/>
    </source>
</evidence>
<protein>
    <submittedName>
        <fullName evidence="9">VCBS repeat-containing protein</fullName>
    </submittedName>
</protein>
<keyword evidence="2" id="KW-0800">Toxin</keyword>
<dbReference type="Gene3D" id="2.60.40.2810">
    <property type="match status" value="1"/>
</dbReference>
<dbReference type="Pfam" id="PF17963">
    <property type="entry name" value="Big_9"/>
    <property type="match status" value="1"/>
</dbReference>
<feature type="domain" description="Cadherin" evidence="8">
    <location>
        <begin position="590"/>
        <end position="686"/>
    </location>
</feature>
<proteinExistence type="predicted"/>
<dbReference type="RefSeq" id="WP_027315459.1">
    <property type="nucleotide sequence ID" value="NZ_JACIDC010000004.1"/>
</dbReference>
<keyword evidence="7" id="KW-0472">Membrane</keyword>
<feature type="domain" description="Cadherin" evidence="8">
    <location>
        <begin position="694"/>
        <end position="782"/>
    </location>
</feature>
<dbReference type="PRINTS" id="PR00313">
    <property type="entry name" value="CABNDNGRPT"/>
</dbReference>
<dbReference type="InterPro" id="IPR002126">
    <property type="entry name" value="Cadherin-like_dom"/>
</dbReference>
<dbReference type="PANTHER" id="PTHR24026">
    <property type="entry name" value="FAT ATYPICAL CADHERIN-RELATED"/>
    <property type="match status" value="1"/>
</dbReference>
<keyword evidence="10" id="KW-1185">Reference proteome</keyword>
<dbReference type="CDD" id="cd11304">
    <property type="entry name" value="Cadherin_repeat"/>
    <property type="match status" value="1"/>
</dbReference>
<reference evidence="9 10" key="1">
    <citation type="submission" date="2020-08" db="EMBL/GenBank/DDBJ databases">
        <title>Genomic Encyclopedia of Type Strains, Phase IV (KMG-IV): sequencing the most valuable type-strain genomes for metagenomic binning, comparative biology and taxonomic classification.</title>
        <authorList>
            <person name="Goeker M."/>
        </authorList>
    </citation>
    <scope>NUCLEOTIDE SEQUENCE [LARGE SCALE GENOMIC DNA]</scope>
    <source>
        <strain evidence="9 10">DSM 15743</strain>
    </source>
</reference>
<comment type="caution">
    <text evidence="9">The sequence shown here is derived from an EMBL/GenBank/DDBJ whole genome shotgun (WGS) entry which is preliminary data.</text>
</comment>
<keyword evidence="6" id="KW-0843">Virulence</keyword>
<dbReference type="PROSITE" id="PS50268">
    <property type="entry name" value="CADHERIN_2"/>
    <property type="match status" value="2"/>
</dbReference>
<evidence type="ECO:0000313" key="9">
    <source>
        <dbReference type="EMBL" id="MBB4039986.1"/>
    </source>
</evidence>
<dbReference type="InterPro" id="IPR001343">
    <property type="entry name" value="Hemolysn_Ca-bd"/>
</dbReference>
<evidence type="ECO:0000256" key="1">
    <source>
        <dbReference type="ARBA" id="ARBA00004370"/>
    </source>
</evidence>
<dbReference type="SUPFAM" id="SSF51120">
    <property type="entry name" value="beta-Roll"/>
    <property type="match status" value="1"/>
</dbReference>
<dbReference type="Proteomes" id="UP000519439">
    <property type="component" value="Unassembled WGS sequence"/>
</dbReference>
<evidence type="ECO:0000256" key="3">
    <source>
        <dbReference type="ARBA" id="ARBA00022692"/>
    </source>
</evidence>
<dbReference type="PROSITE" id="PS00330">
    <property type="entry name" value="HEMOLYSIN_CALCIUM"/>
    <property type="match status" value="1"/>
</dbReference>
<dbReference type="Pfam" id="PF00353">
    <property type="entry name" value="HemolysinCabind"/>
    <property type="match status" value="1"/>
</dbReference>
<dbReference type="InterPro" id="IPR018511">
    <property type="entry name" value="Hemolysin-typ_Ca-bd_CS"/>
</dbReference>
<evidence type="ECO:0000256" key="4">
    <source>
        <dbReference type="ARBA" id="ARBA00022737"/>
    </source>
</evidence>
<name>A0A7W6IF24_9HYPH</name>
<keyword evidence="3" id="KW-0812">Transmembrane</keyword>
<gene>
    <name evidence="9" type="ORF">GGR34_001633</name>
</gene>
<accession>A0A7W6IF24</accession>
<dbReference type="GO" id="GO:0005576">
    <property type="term" value="C:extracellular region"/>
    <property type="evidence" value="ECO:0007669"/>
    <property type="project" value="InterPro"/>
</dbReference>
<dbReference type="GO" id="GO:0005886">
    <property type="term" value="C:plasma membrane"/>
    <property type="evidence" value="ECO:0007669"/>
    <property type="project" value="UniProtKB-SubCell"/>
</dbReference>
<comment type="subcellular location">
    <subcellularLocation>
        <location evidence="1">Membrane</location>
    </subcellularLocation>
</comment>
<dbReference type="PANTHER" id="PTHR24026:SF126">
    <property type="entry name" value="PROTOCADHERIN FAT 4"/>
    <property type="match status" value="1"/>
</dbReference>
<dbReference type="InterPro" id="IPR015919">
    <property type="entry name" value="Cadherin-like_sf"/>
</dbReference>
<evidence type="ECO:0000313" key="10">
    <source>
        <dbReference type="Proteomes" id="UP000519439"/>
    </source>
</evidence>
<dbReference type="GO" id="GO:0090729">
    <property type="term" value="F:toxin activity"/>
    <property type="evidence" value="ECO:0007669"/>
    <property type="project" value="UniProtKB-KW"/>
</dbReference>
<evidence type="ECO:0000256" key="7">
    <source>
        <dbReference type="ARBA" id="ARBA00023136"/>
    </source>
</evidence>
<dbReference type="InterPro" id="IPR003995">
    <property type="entry name" value="RTX_toxin_determinant-A"/>
</dbReference>
<keyword evidence="5" id="KW-1133">Transmembrane helix</keyword>
<sequence>MSDAILAAFNEATTWQEALAAIKANAQTLLSAEAIAKLDALPDNAGREQAIGLGVNEFKALFGNFGTIETLKLTVERQIEVEHAKFKFITALDAATTAQEMTAAIQETIEIVNQHRQELISELLASGVPAAVARAAELQATAFTTIMSQTVSHLGDEVYMARLGELMLQARLGLSETGGYFYGDGRIVTALAASEQTITTEILTAFNEATTWQEALAAIKGHAETLLDFDALAKLDELPDNAGREQAIGLGVNEIKTLFGNFTSVGELSAAVRYQISVEYNKHKFIQTVDAARTNEDIATALLEQVAVVNEQRQSLIAQWGAIENNAALAVRVAELKADQYTIVLKALHDRLGDAEFRAALSAKFAELRGDGHIYGVYGLVDLLDDAGDAVDAGYAFNSATTSAEILAAISVHGAALMSDEAEAQYAAIPDGSGRQKAVADGLLEIKKYFGDFASAGDLTTALEHQVSVEYNKYVFIQAIDNAADEAGIIQAIQAYVGTLNQQRQDLIEAWDAVEGNAALAARVAELKADTYTLALKAAADRLGNTEFLAKLAASLLDARDDAGGRFNGVVAITNAMAAAIEGINLTPTAPETQSITTNEDVATGAIDIDAEDPDGDGLTYSLKDGAHPKKGTVTFNSDNGTFTYSPSADANGSDSFVIVISDGKGGMTEQTVTVSIAPVNDRPHDIALSNNKVVESAKAGTVVGTLTGHDVDNETLSFSLVNDAGGRFAIEDGKLVVRDGFKLDYEQATSHTVTVQVKDGSNTAYVETFTIDLDDVSSESVTGSSAADVLKGGKGKDVFKGGAGNDKLSGGLGNDTLYGGSGKDVFVFDTKPSKSANKDQIADFSVKDDGIWLDNAVFTKLGKAGSETKPAQLKKEFFTIGSKAKDKNDYLVYDNKKGVLYYDADGSGKGKAVEIATLSKNLKMTYKDFFVI</sequence>
<keyword evidence="4" id="KW-0677">Repeat</keyword>
<dbReference type="Gene3D" id="2.150.10.10">
    <property type="entry name" value="Serralysin-like metalloprotease, C-terminal"/>
    <property type="match status" value="1"/>
</dbReference>
<dbReference type="EMBL" id="JACIDC010000004">
    <property type="protein sequence ID" value="MBB4039986.1"/>
    <property type="molecule type" value="Genomic_DNA"/>
</dbReference>
<evidence type="ECO:0000256" key="2">
    <source>
        <dbReference type="ARBA" id="ARBA00022656"/>
    </source>
</evidence>
<dbReference type="AlphaFoldDB" id="A0A7W6IF24"/>
<dbReference type="SUPFAM" id="SSF49313">
    <property type="entry name" value="Cadherin-like"/>
    <property type="match status" value="2"/>
</dbReference>
<dbReference type="GO" id="GO:0007156">
    <property type="term" value="P:homophilic cell adhesion via plasma membrane adhesion molecules"/>
    <property type="evidence" value="ECO:0007669"/>
    <property type="project" value="InterPro"/>
</dbReference>
<evidence type="ECO:0000256" key="6">
    <source>
        <dbReference type="ARBA" id="ARBA00023026"/>
    </source>
</evidence>
<evidence type="ECO:0000259" key="8">
    <source>
        <dbReference type="PROSITE" id="PS50268"/>
    </source>
</evidence>
<dbReference type="InterPro" id="IPR011049">
    <property type="entry name" value="Serralysin-like_metalloprot_C"/>
</dbReference>